<gene>
    <name evidence="1" type="ORF">FGG12_05725</name>
</gene>
<proteinExistence type="predicted"/>
<accession>A0ABY3ESU2</accession>
<name>A0ABY3ESU2_9BURK</name>
<dbReference type="Proteomes" id="UP000318943">
    <property type="component" value="Unassembled WGS sequence"/>
</dbReference>
<keyword evidence="2" id="KW-1185">Reference proteome</keyword>
<dbReference type="RefSeq" id="WP_144196663.1">
    <property type="nucleotide sequence ID" value="NZ_VCIZ01000002.1"/>
</dbReference>
<evidence type="ECO:0000313" key="1">
    <source>
        <dbReference type="EMBL" id="TSP13970.1"/>
    </source>
</evidence>
<protein>
    <submittedName>
        <fullName evidence="1">Uncharacterized protein</fullName>
    </submittedName>
</protein>
<sequence length="186" mass="19583">MKNLLLVALASLLIGAAGGWAIHGWYVGAGETAQAKEAVQSTAVAIVESNDASQATEKKVEEVTAPVKAARTAIQQHLKQRRVIAAAEPQEKAHEAVCQPTGPIVVGDVPVVLDQRTVRLLDAARGGVAEPAPGSDGAGKAPSDVAVEEFIDNDGQVVEQYKDLAARHDALVDWAERELRKQAGQQ</sequence>
<reference evidence="1 2" key="1">
    <citation type="submission" date="2019-05" db="EMBL/GenBank/DDBJ databases">
        <title>Whole genome sequence analysis of Cupriavidus campinensis S14E4C strain.</title>
        <authorList>
            <person name="Abbaszade G."/>
            <person name="Szabo A."/>
            <person name="Toumi M."/>
            <person name="Toth E."/>
        </authorList>
    </citation>
    <scope>NUCLEOTIDE SEQUENCE [LARGE SCALE GENOMIC DNA]</scope>
    <source>
        <strain evidence="1 2">S14E4C</strain>
    </source>
</reference>
<comment type="caution">
    <text evidence="1">The sequence shown here is derived from an EMBL/GenBank/DDBJ whole genome shotgun (WGS) entry which is preliminary data.</text>
</comment>
<evidence type="ECO:0000313" key="2">
    <source>
        <dbReference type="Proteomes" id="UP000318943"/>
    </source>
</evidence>
<organism evidence="1 2">
    <name type="scientific">Cupriavidus campinensis</name>
    <dbReference type="NCBI Taxonomy" id="151783"/>
    <lineage>
        <taxon>Bacteria</taxon>
        <taxon>Pseudomonadati</taxon>
        <taxon>Pseudomonadota</taxon>
        <taxon>Betaproteobacteria</taxon>
        <taxon>Burkholderiales</taxon>
        <taxon>Burkholderiaceae</taxon>
        <taxon>Cupriavidus</taxon>
    </lineage>
</organism>
<dbReference type="EMBL" id="VCIZ01000002">
    <property type="protein sequence ID" value="TSP13970.1"/>
    <property type="molecule type" value="Genomic_DNA"/>
</dbReference>